<keyword evidence="3" id="KW-1185">Reference proteome</keyword>
<dbReference type="SUPFAM" id="SSF75169">
    <property type="entry name" value="DsrEFH-like"/>
    <property type="match status" value="1"/>
</dbReference>
<reference evidence="2 3" key="1">
    <citation type="submission" date="2018-04" db="EMBL/GenBank/DDBJ databases">
        <title>Thalassorhabdus spongiae gen. nov., sp. nov., isolated from a marine sponge in South-West Iceland.</title>
        <authorList>
            <person name="Knobloch S."/>
            <person name="Daussin A."/>
            <person name="Johannsson R."/>
            <person name="Marteinsson V.T."/>
        </authorList>
    </citation>
    <scope>NUCLEOTIDE SEQUENCE [LARGE SCALE GENOMIC DNA]</scope>
    <source>
        <strain evidence="2 3">Hp12</strain>
    </source>
</reference>
<protein>
    <submittedName>
        <fullName evidence="2">Sulfurtransferase complex subunit TusC</fullName>
    </submittedName>
</protein>
<name>A0A2V1H2S9_9GAMM</name>
<dbReference type="GO" id="GO:0016740">
    <property type="term" value="F:transferase activity"/>
    <property type="evidence" value="ECO:0007669"/>
    <property type="project" value="UniProtKB-KW"/>
</dbReference>
<keyword evidence="2" id="KW-0808">Transferase</keyword>
<comment type="similarity">
    <text evidence="1">Belongs to the DsrF/TusC family.</text>
</comment>
<evidence type="ECO:0000313" key="2">
    <source>
        <dbReference type="EMBL" id="PVZ71477.1"/>
    </source>
</evidence>
<dbReference type="PANTHER" id="PTHR38780:SF1">
    <property type="entry name" value="PROTEIN TUSC"/>
    <property type="match status" value="1"/>
</dbReference>
<gene>
    <name evidence="2" type="primary">tusC</name>
    <name evidence="2" type="ORF">DC094_00030</name>
</gene>
<dbReference type="RefSeq" id="WP_116685066.1">
    <property type="nucleotide sequence ID" value="NZ_CAWNYD010000001.1"/>
</dbReference>
<dbReference type="AlphaFoldDB" id="A0A2V1H2S9"/>
<dbReference type="NCBIfam" id="NF001238">
    <property type="entry name" value="PRK00211.1"/>
    <property type="match status" value="1"/>
</dbReference>
<comment type="caution">
    <text evidence="2">The sequence shown here is derived from an EMBL/GenBank/DDBJ whole genome shotgun (WGS) entry which is preliminary data.</text>
</comment>
<organism evidence="2 3">
    <name type="scientific">Pelagibaculum spongiae</name>
    <dbReference type="NCBI Taxonomy" id="2080658"/>
    <lineage>
        <taxon>Bacteria</taxon>
        <taxon>Pseudomonadati</taxon>
        <taxon>Pseudomonadota</taxon>
        <taxon>Gammaproteobacteria</taxon>
        <taxon>Oceanospirillales</taxon>
        <taxon>Pelagibaculum</taxon>
    </lineage>
</organism>
<dbReference type="InterPro" id="IPR017462">
    <property type="entry name" value="Sulphur_relay_TusC/DsrF"/>
</dbReference>
<dbReference type="InterPro" id="IPR003787">
    <property type="entry name" value="Sulphur_relay_DsrE/F-like"/>
</dbReference>
<dbReference type="Pfam" id="PF02635">
    <property type="entry name" value="DsrE"/>
    <property type="match status" value="1"/>
</dbReference>
<dbReference type="EMBL" id="QDDL01000001">
    <property type="protein sequence ID" value="PVZ71477.1"/>
    <property type="molecule type" value="Genomic_DNA"/>
</dbReference>
<evidence type="ECO:0000313" key="3">
    <source>
        <dbReference type="Proteomes" id="UP000244906"/>
    </source>
</evidence>
<dbReference type="InterPro" id="IPR027396">
    <property type="entry name" value="DsrEFH-like"/>
</dbReference>
<dbReference type="Proteomes" id="UP000244906">
    <property type="component" value="Unassembled WGS sequence"/>
</dbReference>
<evidence type="ECO:0000256" key="1">
    <source>
        <dbReference type="ARBA" id="ARBA00005996"/>
    </source>
</evidence>
<dbReference type="OrthoDB" id="9789418at2"/>
<dbReference type="NCBIfam" id="TIGR03010">
    <property type="entry name" value="sulf_tusC_dsrF"/>
    <property type="match status" value="1"/>
</dbReference>
<dbReference type="PANTHER" id="PTHR38780">
    <property type="entry name" value="PROTEIN TUSC"/>
    <property type="match status" value="1"/>
</dbReference>
<sequence>MKKFLFIHSQPQQSIESREGLDALMVAAAFDQDCSLLFLGQGLLQLKKQQNAKLIDSKAIDGALKTLPFYDVEEIYVASQDLLRFGLTEQDLLLPVKLLDQNQLSTFLTQYQEVLHLG</sequence>
<accession>A0A2V1H2S9</accession>
<dbReference type="Gene3D" id="3.40.1260.10">
    <property type="entry name" value="DsrEFH-like"/>
    <property type="match status" value="1"/>
</dbReference>
<proteinExistence type="inferred from homology"/>